<proteinExistence type="predicted"/>
<dbReference type="PANTHER" id="PTHR47515">
    <property type="entry name" value="LOW CALCIUM RESPONSE LOCUS PROTEIN T"/>
    <property type="match status" value="1"/>
</dbReference>
<dbReference type="InterPro" id="IPR036397">
    <property type="entry name" value="RNaseH_sf"/>
</dbReference>
<protein>
    <recommendedName>
        <fullName evidence="1">Integrase catalytic domain-containing protein</fullName>
    </recommendedName>
</protein>
<keyword evidence="3" id="KW-1185">Reference proteome</keyword>
<dbReference type="InterPro" id="IPR001584">
    <property type="entry name" value="Integrase_cat-core"/>
</dbReference>
<dbReference type="PROSITE" id="PS50994">
    <property type="entry name" value="INTEGRASE"/>
    <property type="match status" value="1"/>
</dbReference>
<dbReference type="InterPro" id="IPR012337">
    <property type="entry name" value="RNaseH-like_sf"/>
</dbReference>
<dbReference type="EMBL" id="BAABDH010000101">
    <property type="protein sequence ID" value="GAA3946995.1"/>
    <property type="molecule type" value="Genomic_DNA"/>
</dbReference>
<reference evidence="3" key="1">
    <citation type="journal article" date="2019" name="Int. J. Syst. Evol. Microbiol.">
        <title>The Global Catalogue of Microorganisms (GCM) 10K type strain sequencing project: providing services to taxonomists for standard genome sequencing and annotation.</title>
        <authorList>
            <consortium name="The Broad Institute Genomics Platform"/>
            <consortium name="The Broad Institute Genome Sequencing Center for Infectious Disease"/>
            <person name="Wu L."/>
            <person name="Ma J."/>
        </authorList>
    </citation>
    <scope>NUCLEOTIDE SEQUENCE [LARGE SCALE GENOMIC DNA]</scope>
    <source>
        <strain evidence="3">JCM 17214</strain>
    </source>
</reference>
<name>A0ABP7NGZ0_9BACT</name>
<evidence type="ECO:0000259" key="1">
    <source>
        <dbReference type="PROSITE" id="PS50994"/>
    </source>
</evidence>
<evidence type="ECO:0000313" key="2">
    <source>
        <dbReference type="EMBL" id="GAA3946995.1"/>
    </source>
</evidence>
<feature type="domain" description="Integrase catalytic" evidence="1">
    <location>
        <begin position="109"/>
        <end position="269"/>
    </location>
</feature>
<dbReference type="PANTHER" id="PTHR47515:SF2">
    <property type="entry name" value="INTEGRASE CORE DOMAIN PROTEIN"/>
    <property type="match status" value="1"/>
</dbReference>
<evidence type="ECO:0000313" key="3">
    <source>
        <dbReference type="Proteomes" id="UP001499909"/>
    </source>
</evidence>
<gene>
    <name evidence="2" type="ORF">GCM10022406_30970</name>
</gene>
<dbReference type="Pfam" id="PF13683">
    <property type="entry name" value="rve_3"/>
    <property type="match status" value="1"/>
</dbReference>
<organism evidence="2 3">
    <name type="scientific">Hymenobacter algoricola</name>
    <dbReference type="NCBI Taxonomy" id="486267"/>
    <lineage>
        <taxon>Bacteria</taxon>
        <taxon>Pseudomonadati</taxon>
        <taxon>Bacteroidota</taxon>
        <taxon>Cytophagia</taxon>
        <taxon>Cytophagales</taxon>
        <taxon>Hymenobacteraceae</taxon>
        <taxon>Hymenobacter</taxon>
    </lineage>
</organism>
<sequence length="269" mass="31325">MAHYACGRGLSQRQACALVGLARGSYAPPPGGGRGGLQPADADLVARLRALVKRHGGWGFWKYYYRLRKLRIVVNHKRLWRIYQLMRLQLGKRRKKKRLPERIKRPLEVPAQPNVWWSLDFMSDALTDGRRFRTLNVVEDWNREVLGMEVDFSLPATRVVALLTTLVRRHGSPARIRVDNGPELISQVLQAWCQEQGIDLHWIQPASPTQNAYIERFNGSFRRELLNAYLFTSLRQVREQCLSWQYDYNHLRPHEALNFLTPIEFRQAA</sequence>
<dbReference type="SUPFAM" id="SSF53098">
    <property type="entry name" value="Ribonuclease H-like"/>
    <property type="match status" value="1"/>
</dbReference>
<comment type="caution">
    <text evidence="2">The sequence shown here is derived from an EMBL/GenBank/DDBJ whole genome shotgun (WGS) entry which is preliminary data.</text>
</comment>
<dbReference type="Gene3D" id="3.30.420.10">
    <property type="entry name" value="Ribonuclease H-like superfamily/Ribonuclease H"/>
    <property type="match status" value="1"/>
</dbReference>
<accession>A0ABP7NGZ0</accession>
<dbReference type="InterPro" id="IPR048020">
    <property type="entry name" value="Transpos_IS3"/>
</dbReference>
<dbReference type="NCBIfam" id="NF033516">
    <property type="entry name" value="transpos_IS3"/>
    <property type="match status" value="1"/>
</dbReference>
<dbReference type="Proteomes" id="UP001499909">
    <property type="component" value="Unassembled WGS sequence"/>
</dbReference>